<reference evidence="1" key="1">
    <citation type="submission" date="2022-05" db="EMBL/GenBank/DDBJ databases">
        <title>Chromosome-level genome of Chaenocephalus aceratus.</title>
        <authorList>
            <person name="Park H."/>
        </authorList>
    </citation>
    <scope>NUCLEOTIDE SEQUENCE</scope>
    <source>
        <strain evidence="1">KU_202001</strain>
    </source>
</reference>
<feature type="non-terminal residue" evidence="1">
    <location>
        <position position="1"/>
    </location>
</feature>
<protein>
    <submittedName>
        <fullName evidence="1">Uncharacterized protein</fullName>
    </submittedName>
</protein>
<evidence type="ECO:0000313" key="2">
    <source>
        <dbReference type="Proteomes" id="UP001057452"/>
    </source>
</evidence>
<feature type="non-terminal residue" evidence="1">
    <location>
        <position position="84"/>
    </location>
</feature>
<sequence>SQREGVFHNQVLRRASRSPCPQGGRGRGRVSSNVDLEHPLPIARQNAGPLQSPPVVWEPGLATANRNHERGGFFKGFFNCDQPP</sequence>
<gene>
    <name evidence="1" type="ORF">KUCAC02_017342</name>
</gene>
<keyword evidence="2" id="KW-1185">Reference proteome</keyword>
<accession>A0ACB9W1H6</accession>
<evidence type="ECO:0000313" key="1">
    <source>
        <dbReference type="EMBL" id="KAI4806522.1"/>
    </source>
</evidence>
<dbReference type="Proteomes" id="UP001057452">
    <property type="component" value="Chromosome 20"/>
</dbReference>
<name>A0ACB9W1H6_CHAAC</name>
<proteinExistence type="predicted"/>
<organism evidence="1 2">
    <name type="scientific">Chaenocephalus aceratus</name>
    <name type="common">Blackfin icefish</name>
    <name type="synonym">Chaenichthys aceratus</name>
    <dbReference type="NCBI Taxonomy" id="36190"/>
    <lineage>
        <taxon>Eukaryota</taxon>
        <taxon>Metazoa</taxon>
        <taxon>Chordata</taxon>
        <taxon>Craniata</taxon>
        <taxon>Vertebrata</taxon>
        <taxon>Euteleostomi</taxon>
        <taxon>Actinopterygii</taxon>
        <taxon>Neopterygii</taxon>
        <taxon>Teleostei</taxon>
        <taxon>Neoteleostei</taxon>
        <taxon>Acanthomorphata</taxon>
        <taxon>Eupercaria</taxon>
        <taxon>Perciformes</taxon>
        <taxon>Notothenioidei</taxon>
        <taxon>Channichthyidae</taxon>
        <taxon>Chaenocephalus</taxon>
    </lineage>
</organism>
<comment type="caution">
    <text evidence="1">The sequence shown here is derived from an EMBL/GenBank/DDBJ whole genome shotgun (WGS) entry which is preliminary data.</text>
</comment>
<dbReference type="EMBL" id="CM043804">
    <property type="protein sequence ID" value="KAI4806522.1"/>
    <property type="molecule type" value="Genomic_DNA"/>
</dbReference>